<feature type="domain" description="FAD-dependent urate hydroxylase HpyO/Asp monooxygenase CreE-like FAD/NAD(P)-binding" evidence="1">
    <location>
        <begin position="6"/>
        <end position="167"/>
    </location>
</feature>
<dbReference type="EMBL" id="JZWI01000033">
    <property type="protein sequence ID" value="KLN53495.1"/>
    <property type="molecule type" value="Genomic_DNA"/>
</dbReference>
<accession>A0A0H2M907</accession>
<proteinExistence type="predicted"/>
<dbReference type="PATRIC" id="fig|34073.19.peg.5452"/>
<comment type="caution">
    <text evidence="2">The sequence shown here is derived from an EMBL/GenBank/DDBJ whole genome shotgun (WGS) entry which is preliminary data.</text>
</comment>
<dbReference type="PANTHER" id="PTHR40254:SF1">
    <property type="entry name" value="BLR0577 PROTEIN"/>
    <property type="match status" value="1"/>
</dbReference>
<name>A0A0H2M907_VARPD</name>
<dbReference type="InterPro" id="IPR036188">
    <property type="entry name" value="FAD/NAD-bd_sf"/>
</dbReference>
<dbReference type="PANTHER" id="PTHR40254">
    <property type="entry name" value="BLR0577 PROTEIN"/>
    <property type="match status" value="1"/>
</dbReference>
<evidence type="ECO:0000313" key="3">
    <source>
        <dbReference type="Proteomes" id="UP000035170"/>
    </source>
</evidence>
<evidence type="ECO:0000313" key="2">
    <source>
        <dbReference type="EMBL" id="KLN53495.1"/>
    </source>
</evidence>
<gene>
    <name evidence="2" type="ORF">VPARA_53340</name>
</gene>
<sequence length="619" mass="66237">MRVEIAIVGAGPWGLAVLDRLVTAARRQPRLALAVHLIDPDEPGPGLHKPQQEDFLLLNTVTGQLDSFSARHFGEPPLTGAVPFIDWLRTARDIEADPNGFLPRALFGAYLRYVHAVLCDNAPSHLRIAAVRQRALDVSLAADGQARVHLGDGSALTVDHVFLCTGHGLAPAANGPAPSQARPMAPYPMAPLQARIEAGSAVGISGTGLVAVDVVAALTAGRGGRFVREEDGMLRYLPSGREPVMFVHSRSGTPFACRPAQSLDLSGSFAPIFCTDAYLAVRRAARGTAGLQLDEDLLAALAAEMRAAYLMRALTLSQGVDAAEACRHALGVLAPAEVRAFCEATLPSMAEFSPEVLLASTPAPSPRSAAEFSATFAARLRFDVDEARKGEAHSPYKYAVEMLRVLRGFIRQAVEFDALMPSSRRRFFDVVAPRISQLVVGPPIARGLEWLALMRAGLLRTDLGPAPALERDAALGVWRARSRAFETPFVACLDHLVRARAGHRAIDTEDGSLLAALCRSGLCAGAVLPQPADARMRVPRTDTLGHPLDATGLPVRQLTLLGVPTEGLRYFNHYLPSPKSRSRVFDSIQSALDAVWVRLAPIPAESGQAADIPAFERGS</sequence>
<dbReference type="Proteomes" id="UP000035170">
    <property type="component" value="Unassembled WGS sequence"/>
</dbReference>
<dbReference type="SUPFAM" id="SSF51905">
    <property type="entry name" value="FAD/NAD(P)-binding domain"/>
    <property type="match status" value="1"/>
</dbReference>
<dbReference type="Pfam" id="PF13454">
    <property type="entry name" value="NAD_binding_9"/>
    <property type="match status" value="1"/>
</dbReference>
<dbReference type="RefSeq" id="WP_047786668.1">
    <property type="nucleotide sequence ID" value="NZ_JZWI01000033.1"/>
</dbReference>
<organism evidence="2 3">
    <name type="scientific">Variovorax paradoxus</name>
    <dbReference type="NCBI Taxonomy" id="34073"/>
    <lineage>
        <taxon>Bacteria</taxon>
        <taxon>Pseudomonadati</taxon>
        <taxon>Pseudomonadota</taxon>
        <taxon>Betaproteobacteria</taxon>
        <taxon>Burkholderiales</taxon>
        <taxon>Comamonadaceae</taxon>
        <taxon>Variovorax</taxon>
    </lineage>
</organism>
<dbReference type="AlphaFoldDB" id="A0A0H2M907"/>
<keyword evidence="3" id="KW-1185">Reference proteome</keyword>
<reference evidence="2 3" key="1">
    <citation type="submission" date="2015-03" db="EMBL/GenBank/DDBJ databases">
        <title>Genome sequence of Variovorax paradoxus TBEA6.</title>
        <authorList>
            <person name="Poehlein A."/>
            <person name="Schuldes J."/>
            <person name="Wuebbeler J.H."/>
            <person name="Hiessl S."/>
            <person name="Steinbuechel A."/>
            <person name="Daniel R."/>
        </authorList>
    </citation>
    <scope>NUCLEOTIDE SEQUENCE [LARGE SCALE GENOMIC DNA]</scope>
    <source>
        <strain evidence="2 3">TBEA6</strain>
    </source>
</reference>
<protein>
    <recommendedName>
        <fullName evidence="1">FAD-dependent urate hydroxylase HpyO/Asp monooxygenase CreE-like FAD/NAD(P)-binding domain-containing protein</fullName>
    </recommendedName>
</protein>
<evidence type="ECO:0000259" key="1">
    <source>
        <dbReference type="Pfam" id="PF13454"/>
    </source>
</evidence>
<dbReference type="InterPro" id="IPR038732">
    <property type="entry name" value="HpyO/CreE_NAD-binding"/>
</dbReference>
<dbReference type="InterPro" id="IPR052189">
    <property type="entry name" value="L-asp_N-monooxygenase_NS-form"/>
</dbReference>